<dbReference type="InterPro" id="IPR018060">
    <property type="entry name" value="HTH_AraC"/>
</dbReference>
<protein>
    <submittedName>
        <fullName evidence="6">Helix-turn-helix domain-containing protein</fullName>
    </submittedName>
</protein>
<feature type="transmembrane region" description="Helical" evidence="4">
    <location>
        <begin position="148"/>
        <end position="170"/>
    </location>
</feature>
<feature type="transmembrane region" description="Helical" evidence="4">
    <location>
        <begin position="104"/>
        <end position="127"/>
    </location>
</feature>
<organism evidence="6 7">
    <name type="scientific">Lacibacterium aquatile</name>
    <dbReference type="NCBI Taxonomy" id="1168082"/>
    <lineage>
        <taxon>Bacteria</taxon>
        <taxon>Pseudomonadati</taxon>
        <taxon>Pseudomonadota</taxon>
        <taxon>Alphaproteobacteria</taxon>
        <taxon>Rhodospirillales</taxon>
        <taxon>Rhodospirillaceae</taxon>
    </lineage>
</organism>
<keyword evidence="3" id="KW-0804">Transcription</keyword>
<keyword evidence="4" id="KW-0472">Membrane</keyword>
<dbReference type="Pfam" id="PF12833">
    <property type="entry name" value="HTH_18"/>
    <property type="match status" value="1"/>
</dbReference>
<sequence>MLFIPLPFCVAFALAVVLVRMVRQDPQSLRDHPRFALLIAAYTVQSLLIGLRWGYDIRAVLPAQAILASAIAGLAWASFASLTAEKSRLWPHLLPALLVGGSMMVWPDLVGPAIIAIFLGYGLRLLWQARLGPDGLAASRLDGALRSYRAMVLTAFALIGSAVTDILISIDLEQSGGAFSAAVIAGANLVALLLLATAAASVEPAPSLPETEDTTPIPVSGEDAEVADRIDRLMASERLFLDPELNLARIARRLHLPVRAVSQAINRQHGVSVSHYVNNLRIAEACRLLRDTEDPVTRIMFEAGFLTKSNFNREFQRVMQTNPTTWRKGNGR</sequence>
<feature type="domain" description="HTH araC/xylS-type" evidence="5">
    <location>
        <begin position="224"/>
        <end position="329"/>
    </location>
</feature>
<evidence type="ECO:0000259" key="5">
    <source>
        <dbReference type="PROSITE" id="PS01124"/>
    </source>
</evidence>
<evidence type="ECO:0000256" key="3">
    <source>
        <dbReference type="ARBA" id="ARBA00023163"/>
    </source>
</evidence>
<dbReference type="SMART" id="SM00342">
    <property type="entry name" value="HTH_ARAC"/>
    <property type="match status" value="1"/>
</dbReference>
<evidence type="ECO:0000313" key="6">
    <source>
        <dbReference type="EMBL" id="MFD2263959.1"/>
    </source>
</evidence>
<evidence type="ECO:0000256" key="2">
    <source>
        <dbReference type="ARBA" id="ARBA00023125"/>
    </source>
</evidence>
<evidence type="ECO:0000256" key="1">
    <source>
        <dbReference type="ARBA" id="ARBA00023015"/>
    </source>
</evidence>
<comment type="caution">
    <text evidence="6">The sequence shown here is derived from an EMBL/GenBank/DDBJ whole genome shotgun (WGS) entry which is preliminary data.</text>
</comment>
<feature type="transmembrane region" description="Helical" evidence="4">
    <location>
        <begin position="34"/>
        <end position="53"/>
    </location>
</feature>
<dbReference type="EMBL" id="JBHUIP010000012">
    <property type="protein sequence ID" value="MFD2263959.1"/>
    <property type="molecule type" value="Genomic_DNA"/>
</dbReference>
<keyword evidence="2" id="KW-0238">DNA-binding</keyword>
<reference evidence="7" key="1">
    <citation type="journal article" date="2019" name="Int. J. Syst. Evol. Microbiol.">
        <title>The Global Catalogue of Microorganisms (GCM) 10K type strain sequencing project: providing services to taxonomists for standard genome sequencing and annotation.</title>
        <authorList>
            <consortium name="The Broad Institute Genomics Platform"/>
            <consortium name="The Broad Institute Genome Sequencing Center for Infectious Disease"/>
            <person name="Wu L."/>
            <person name="Ma J."/>
        </authorList>
    </citation>
    <scope>NUCLEOTIDE SEQUENCE [LARGE SCALE GENOMIC DNA]</scope>
    <source>
        <strain evidence="7">CGMCC 1.19062</strain>
    </source>
</reference>
<dbReference type="InterPro" id="IPR009057">
    <property type="entry name" value="Homeodomain-like_sf"/>
</dbReference>
<proteinExistence type="predicted"/>
<name>A0ABW5DSP7_9PROT</name>
<keyword evidence="4" id="KW-1133">Transmembrane helix</keyword>
<evidence type="ECO:0000313" key="7">
    <source>
        <dbReference type="Proteomes" id="UP001597295"/>
    </source>
</evidence>
<keyword evidence="1" id="KW-0805">Transcription regulation</keyword>
<dbReference type="PANTHER" id="PTHR43280">
    <property type="entry name" value="ARAC-FAMILY TRANSCRIPTIONAL REGULATOR"/>
    <property type="match status" value="1"/>
</dbReference>
<keyword evidence="4" id="KW-0812">Transmembrane</keyword>
<dbReference type="PROSITE" id="PS01124">
    <property type="entry name" value="HTH_ARAC_FAMILY_2"/>
    <property type="match status" value="1"/>
</dbReference>
<dbReference type="Proteomes" id="UP001597295">
    <property type="component" value="Unassembled WGS sequence"/>
</dbReference>
<feature type="transmembrane region" description="Helical" evidence="4">
    <location>
        <begin position="176"/>
        <end position="196"/>
    </location>
</feature>
<dbReference type="Gene3D" id="1.10.10.60">
    <property type="entry name" value="Homeodomain-like"/>
    <property type="match status" value="1"/>
</dbReference>
<dbReference type="SUPFAM" id="SSF46689">
    <property type="entry name" value="Homeodomain-like"/>
    <property type="match status" value="1"/>
</dbReference>
<dbReference type="RefSeq" id="WP_379877001.1">
    <property type="nucleotide sequence ID" value="NZ_JBHUIP010000012.1"/>
</dbReference>
<accession>A0ABW5DSP7</accession>
<feature type="transmembrane region" description="Helical" evidence="4">
    <location>
        <begin position="65"/>
        <end position="84"/>
    </location>
</feature>
<keyword evidence="7" id="KW-1185">Reference proteome</keyword>
<gene>
    <name evidence="6" type="ORF">ACFSM5_13740</name>
</gene>
<dbReference type="PANTHER" id="PTHR43280:SF29">
    <property type="entry name" value="ARAC-FAMILY TRANSCRIPTIONAL REGULATOR"/>
    <property type="match status" value="1"/>
</dbReference>
<evidence type="ECO:0000256" key="4">
    <source>
        <dbReference type="SAM" id="Phobius"/>
    </source>
</evidence>